<dbReference type="OrthoDB" id="9797709at2"/>
<sequence>MNIRKLKYLDELIEAQRERNKLQGATIVVEHKGKRVYENHYEPDREDSIYKIFSMTKPITALAAMMLYERGKLDLMSNVSDYLPAFADCKVVTPDGIQKAQNPIKIINLLNMTSGIAGSGDFGEAERSMSKVFKEAKIQRESGILKNNIDVCNKLAEGYLAFEPGTGYKYGYSADIMAGVIEAITDMKYSEFLRKEIFDPLNMDDTGFKIDMGKTSRQAILYRRDKNNKVVRAEVDVARRMDMENPFEDPWFERGGAGLYSTASDYSHFTQMILNKGSYHGKELIGKKTLSYMLSPQLNALQLEDFAIDENQGYNYGNYFRVLTDPAKALSNGSTGEIGWGGFGGTYFFVDPSEELTVIYMQQIEGGYDSSFIRGVRQIVYGAI</sequence>
<name>A0A1D9NXR1_9FIRM</name>
<dbReference type="SUPFAM" id="SSF56601">
    <property type="entry name" value="beta-lactamase/transpeptidase-like"/>
    <property type="match status" value="1"/>
</dbReference>
<dbReference type="RefSeq" id="WP_071174972.1">
    <property type="nucleotide sequence ID" value="NZ_CP017831.1"/>
</dbReference>
<reference evidence="3" key="1">
    <citation type="submission" date="2016-10" db="EMBL/GenBank/DDBJ databases">
        <title>The complete genome sequence of the rumen bacterium Butyrivibrio hungatei MB2003.</title>
        <authorList>
            <person name="Palevich N."/>
            <person name="Kelly W.J."/>
            <person name="Leahy S.C."/>
            <person name="Altermann E."/>
            <person name="Rakonjac J."/>
            <person name="Attwood G.T."/>
        </authorList>
    </citation>
    <scope>NUCLEOTIDE SEQUENCE [LARGE SCALE GENOMIC DNA]</scope>
    <source>
        <strain evidence="3">MB2003</strain>
    </source>
</reference>
<organism evidence="2 3">
    <name type="scientific">Butyrivibrio hungatei</name>
    <dbReference type="NCBI Taxonomy" id="185008"/>
    <lineage>
        <taxon>Bacteria</taxon>
        <taxon>Bacillati</taxon>
        <taxon>Bacillota</taxon>
        <taxon>Clostridia</taxon>
        <taxon>Lachnospirales</taxon>
        <taxon>Lachnospiraceae</taxon>
        <taxon>Butyrivibrio</taxon>
    </lineage>
</organism>
<evidence type="ECO:0000313" key="3">
    <source>
        <dbReference type="Proteomes" id="UP000179284"/>
    </source>
</evidence>
<accession>A0A1D9NXR1</accession>
<dbReference type="Proteomes" id="UP000179284">
    <property type="component" value="Chromosome I"/>
</dbReference>
<dbReference type="PANTHER" id="PTHR43283">
    <property type="entry name" value="BETA-LACTAMASE-RELATED"/>
    <property type="match status" value="1"/>
</dbReference>
<dbReference type="Gene3D" id="3.40.710.10">
    <property type="entry name" value="DD-peptidase/beta-lactamase superfamily"/>
    <property type="match status" value="1"/>
</dbReference>
<dbReference type="AlphaFoldDB" id="A0A1D9NXR1"/>
<dbReference type="KEGG" id="bhu:bhn_I0120"/>
<keyword evidence="3" id="KW-1185">Reference proteome</keyword>
<evidence type="ECO:0000259" key="1">
    <source>
        <dbReference type="Pfam" id="PF00144"/>
    </source>
</evidence>
<dbReference type="EMBL" id="CP017831">
    <property type="protein sequence ID" value="AOZ95156.1"/>
    <property type="molecule type" value="Genomic_DNA"/>
</dbReference>
<gene>
    <name evidence="2" type="ORF">bhn_I0120</name>
</gene>
<dbReference type="InterPro" id="IPR050789">
    <property type="entry name" value="Diverse_Enzym_Activities"/>
</dbReference>
<protein>
    <submittedName>
        <fullName evidence="2">Beta-lactamase family protein</fullName>
    </submittedName>
</protein>
<dbReference type="InterPro" id="IPR012338">
    <property type="entry name" value="Beta-lactam/transpept-like"/>
</dbReference>
<evidence type="ECO:0000313" key="2">
    <source>
        <dbReference type="EMBL" id="AOZ95156.1"/>
    </source>
</evidence>
<dbReference type="InterPro" id="IPR001466">
    <property type="entry name" value="Beta-lactam-related"/>
</dbReference>
<proteinExistence type="predicted"/>
<dbReference type="Pfam" id="PF00144">
    <property type="entry name" value="Beta-lactamase"/>
    <property type="match status" value="1"/>
</dbReference>
<dbReference type="PANTHER" id="PTHR43283:SF3">
    <property type="entry name" value="BETA-LACTAMASE FAMILY PROTEIN (AFU_ORTHOLOGUE AFUA_5G07500)"/>
    <property type="match status" value="1"/>
</dbReference>
<feature type="domain" description="Beta-lactamase-related" evidence="1">
    <location>
        <begin position="9"/>
        <end position="367"/>
    </location>
</feature>